<evidence type="ECO:0000313" key="3">
    <source>
        <dbReference type="Proteomes" id="UP000216052"/>
    </source>
</evidence>
<feature type="transmembrane region" description="Helical" evidence="1">
    <location>
        <begin position="72"/>
        <end position="94"/>
    </location>
</feature>
<proteinExistence type="predicted"/>
<organism evidence="2 3">
    <name type="scientific">Sporomusa acidovorans (strain ATCC 49682 / DSM 3132 / Mol)</name>
    <dbReference type="NCBI Taxonomy" id="1123286"/>
    <lineage>
        <taxon>Bacteria</taxon>
        <taxon>Bacillati</taxon>
        <taxon>Bacillota</taxon>
        <taxon>Negativicutes</taxon>
        <taxon>Selenomonadales</taxon>
        <taxon>Sporomusaceae</taxon>
        <taxon>Sporomusa</taxon>
    </lineage>
</organism>
<feature type="transmembrane region" description="Helical" evidence="1">
    <location>
        <begin position="46"/>
        <end position="65"/>
    </location>
</feature>
<dbReference type="InterPro" id="IPR025531">
    <property type="entry name" value="DUF4418"/>
</dbReference>
<name>A0ABZ3IXB6_SPOA4</name>
<dbReference type="Proteomes" id="UP000216052">
    <property type="component" value="Chromosome"/>
</dbReference>
<keyword evidence="3" id="KW-1185">Reference proteome</keyword>
<feature type="transmembrane region" description="Helical" evidence="1">
    <location>
        <begin position="106"/>
        <end position="126"/>
    </location>
</feature>
<evidence type="ECO:0000256" key="1">
    <source>
        <dbReference type="SAM" id="Phobius"/>
    </source>
</evidence>
<keyword evidence="1" id="KW-0472">Membrane</keyword>
<sequence>MQSKKLIPGICLLLSLWLLAVPYFFPPCVSQVHGMGHMACWYTWRAEPFNAIMAVIVSSYLLLTANSQVKKALGLILCLCGLIAAALPQSWALGMCVKETMACHKTYLYTMVGAIPLFVLGISIFYTNFRIHKVTDEDGVE</sequence>
<dbReference type="RefSeq" id="WP_169716734.1">
    <property type="nucleotide sequence ID" value="NZ_CP155571.1"/>
</dbReference>
<gene>
    <name evidence="2" type="ORF">SPACI_005470</name>
</gene>
<reference evidence="2" key="1">
    <citation type="submission" date="2024-05" db="EMBL/GenBank/DDBJ databases">
        <title>Isolation and characterization of Sporomusa carbonis sp. nov., a carboxydotrophic hydrogenogen in the genus of Sporomusa isolated from a charcoal burning pile.</title>
        <authorList>
            <person name="Boeer T."/>
            <person name="Rosenbaum F."/>
            <person name="Eysell L."/>
            <person name="Mueller V."/>
            <person name="Daniel R."/>
            <person name="Poehlein A."/>
        </authorList>
    </citation>
    <scope>NUCLEOTIDE SEQUENCE [LARGE SCALE GENOMIC DNA]</scope>
    <source>
        <strain evidence="2">DSM 3132</strain>
    </source>
</reference>
<evidence type="ECO:0000313" key="2">
    <source>
        <dbReference type="EMBL" id="XFO70548.1"/>
    </source>
</evidence>
<protein>
    <recommendedName>
        <fullName evidence="4">DUF4418 domain-containing protein</fullName>
    </recommendedName>
</protein>
<dbReference type="Pfam" id="PF14387">
    <property type="entry name" value="DUF4418"/>
    <property type="match status" value="1"/>
</dbReference>
<evidence type="ECO:0008006" key="4">
    <source>
        <dbReference type="Google" id="ProtNLM"/>
    </source>
</evidence>
<keyword evidence="1" id="KW-1133">Transmembrane helix</keyword>
<keyword evidence="1" id="KW-0812">Transmembrane</keyword>
<accession>A0ABZ3IXB6</accession>
<dbReference type="EMBL" id="CP155571">
    <property type="protein sequence ID" value="XFO70548.1"/>
    <property type="molecule type" value="Genomic_DNA"/>
</dbReference>